<name>A0A1I0E159_9GAMM</name>
<evidence type="ECO:0000313" key="2">
    <source>
        <dbReference type="Proteomes" id="UP000198762"/>
    </source>
</evidence>
<keyword evidence="2" id="KW-1185">Reference proteome</keyword>
<dbReference type="RefSeq" id="WP_091851429.1">
    <property type="nucleotide sequence ID" value="NZ_FOHZ01000008.1"/>
</dbReference>
<protein>
    <recommendedName>
        <fullName evidence="3">Lipoprotein</fullName>
    </recommendedName>
</protein>
<organism evidence="1 2">
    <name type="scientific">Marinobacter segnicrescens</name>
    <dbReference type="NCBI Taxonomy" id="430453"/>
    <lineage>
        <taxon>Bacteria</taxon>
        <taxon>Pseudomonadati</taxon>
        <taxon>Pseudomonadota</taxon>
        <taxon>Gammaproteobacteria</taxon>
        <taxon>Pseudomonadales</taxon>
        <taxon>Marinobacteraceae</taxon>
        <taxon>Marinobacter</taxon>
    </lineage>
</organism>
<accession>A0A1I0E159</accession>
<dbReference type="EMBL" id="FOHZ01000008">
    <property type="protein sequence ID" value="SET38577.1"/>
    <property type="molecule type" value="Genomic_DNA"/>
</dbReference>
<dbReference type="Proteomes" id="UP000198762">
    <property type="component" value="Unassembled WGS sequence"/>
</dbReference>
<dbReference type="PROSITE" id="PS51257">
    <property type="entry name" value="PROKAR_LIPOPROTEIN"/>
    <property type="match status" value="1"/>
</dbReference>
<evidence type="ECO:0000313" key="1">
    <source>
        <dbReference type="EMBL" id="SET38577.1"/>
    </source>
</evidence>
<gene>
    <name evidence="1" type="ORF">SAMN04487962_108153</name>
</gene>
<evidence type="ECO:0008006" key="3">
    <source>
        <dbReference type="Google" id="ProtNLM"/>
    </source>
</evidence>
<reference evidence="2" key="1">
    <citation type="submission" date="2016-10" db="EMBL/GenBank/DDBJ databases">
        <authorList>
            <person name="Varghese N."/>
            <person name="Submissions S."/>
        </authorList>
    </citation>
    <scope>NUCLEOTIDE SEQUENCE [LARGE SCALE GENOMIC DNA]</scope>
    <source>
        <strain evidence="2">CGMCC 1.6489</strain>
    </source>
</reference>
<dbReference type="OrthoDB" id="5918440at2"/>
<sequence>MNKGIIAVAMSSLLVGCAVQTPEYRLGHFTAASSFNVRNLDYDSTNATRVQGEDCHQVGRPPNDSRLQRAMDDAIQNGQDQGVTGDLLVNVRIDQVQKNKPGSFFGLPAAHNCIEVEGELVTLR</sequence>
<dbReference type="AlphaFoldDB" id="A0A1I0E159"/>
<proteinExistence type="predicted"/>